<feature type="transmembrane region" description="Helical" evidence="6">
    <location>
        <begin position="154"/>
        <end position="174"/>
    </location>
</feature>
<dbReference type="Proteomes" id="UP000000845">
    <property type="component" value="Chromosome"/>
</dbReference>
<organism evidence="7 8">
    <name type="scientific">Sebaldella termitidis (strain ATCC 33386 / NCTC 11300)</name>
    <dbReference type="NCBI Taxonomy" id="526218"/>
    <lineage>
        <taxon>Bacteria</taxon>
        <taxon>Fusobacteriati</taxon>
        <taxon>Fusobacteriota</taxon>
        <taxon>Fusobacteriia</taxon>
        <taxon>Fusobacteriales</taxon>
        <taxon>Leptotrichiaceae</taxon>
        <taxon>Sebaldella</taxon>
    </lineage>
</organism>
<feature type="transmembrane region" description="Helical" evidence="6">
    <location>
        <begin position="390"/>
        <end position="409"/>
    </location>
</feature>
<keyword evidence="3 6" id="KW-0812">Transmembrane</keyword>
<keyword evidence="4 6" id="KW-1133">Transmembrane helix</keyword>
<evidence type="ECO:0000256" key="6">
    <source>
        <dbReference type="SAM" id="Phobius"/>
    </source>
</evidence>
<dbReference type="STRING" id="526218.Sterm_1812"/>
<evidence type="ECO:0000256" key="4">
    <source>
        <dbReference type="ARBA" id="ARBA00022989"/>
    </source>
</evidence>
<sequence>MDRKNLLKGTLVYSLSNVITKAGSIVFLPIMTRILTVEEYGIIGTLAPVTTFLTVILGLGIYNAQMKQYVVLKDDKKELGSYLFSSNFLLIIINAAFLLFLMTSVSESVFSRIPGLDKITYSPYVILSAAIATVNVFNILAIRFFRMQKKYTQVALGSLLSFFSNYMLAIFFISRMKLGVTGYLAANLAAVLLLFLYYAKGYFSNFRLPVRARYIKYSLKNGIPLVFIELTDQVVNLSDRLVLLMFLDFKIVGYYTLAYTGGRVLSVVTGSFIDSWTPEFYEIMCSDREDKNVTGILEEFIAILTVVCVFAQIFSPELIMMIFPAKFYNAIEFMPVILPAVVIQAFYCLDYFFHFHEESWYIIFLTLFCMIFNLVFNFLLIPVFGALTAAWTTLVAFLLRAVLEMILIRKKYNVRFNYKKLILYLIIMVNPVIIYLGSADISLVKFLIKLGYLLVVLKLVVNRRVYSKILNILNKIRRKFQR</sequence>
<evidence type="ECO:0000256" key="2">
    <source>
        <dbReference type="ARBA" id="ARBA00022475"/>
    </source>
</evidence>
<keyword evidence="2" id="KW-1003">Cell membrane</keyword>
<dbReference type="InterPro" id="IPR002797">
    <property type="entry name" value="Polysacc_synth"/>
</dbReference>
<keyword evidence="5 6" id="KW-0472">Membrane</keyword>
<dbReference type="KEGG" id="str:Sterm_1812"/>
<keyword evidence="8" id="KW-1185">Reference proteome</keyword>
<feature type="transmembrane region" description="Helical" evidence="6">
    <location>
        <begin position="443"/>
        <end position="461"/>
    </location>
</feature>
<dbReference type="EMBL" id="CP001739">
    <property type="protein sequence ID" value="ACZ08670.1"/>
    <property type="molecule type" value="Genomic_DNA"/>
</dbReference>
<feature type="transmembrane region" description="Helical" evidence="6">
    <location>
        <begin position="121"/>
        <end position="142"/>
    </location>
</feature>
<dbReference type="Pfam" id="PF01943">
    <property type="entry name" value="Polysacc_synt"/>
    <property type="match status" value="1"/>
</dbReference>
<evidence type="ECO:0000256" key="1">
    <source>
        <dbReference type="ARBA" id="ARBA00004651"/>
    </source>
</evidence>
<feature type="transmembrane region" description="Helical" evidence="6">
    <location>
        <begin position="361"/>
        <end position="384"/>
    </location>
</feature>
<feature type="transmembrane region" description="Helical" evidence="6">
    <location>
        <begin position="82"/>
        <end position="101"/>
    </location>
</feature>
<dbReference type="PANTHER" id="PTHR30250">
    <property type="entry name" value="PST FAMILY PREDICTED COLANIC ACID TRANSPORTER"/>
    <property type="match status" value="1"/>
</dbReference>
<feature type="transmembrane region" description="Helical" evidence="6">
    <location>
        <begin position="421"/>
        <end position="437"/>
    </location>
</feature>
<name>D1AIY2_SEBTE</name>
<evidence type="ECO:0000256" key="5">
    <source>
        <dbReference type="ARBA" id="ARBA00023136"/>
    </source>
</evidence>
<dbReference type="AlphaFoldDB" id="D1AIY2"/>
<dbReference type="eggNOG" id="COG2244">
    <property type="taxonomic scope" value="Bacteria"/>
</dbReference>
<evidence type="ECO:0000313" key="8">
    <source>
        <dbReference type="Proteomes" id="UP000000845"/>
    </source>
</evidence>
<protein>
    <submittedName>
        <fullName evidence="7">Polysaccharide biosynthesis protein</fullName>
    </submittedName>
</protein>
<dbReference type="PANTHER" id="PTHR30250:SF11">
    <property type="entry name" value="O-ANTIGEN TRANSPORTER-RELATED"/>
    <property type="match status" value="1"/>
</dbReference>
<proteinExistence type="predicted"/>
<dbReference type="GO" id="GO:0005886">
    <property type="term" value="C:plasma membrane"/>
    <property type="evidence" value="ECO:0007669"/>
    <property type="project" value="UniProtKB-SubCell"/>
</dbReference>
<feature type="transmembrane region" description="Helical" evidence="6">
    <location>
        <begin position="12"/>
        <end position="34"/>
    </location>
</feature>
<accession>D1AIY2</accession>
<evidence type="ECO:0000313" key="7">
    <source>
        <dbReference type="EMBL" id="ACZ08670.1"/>
    </source>
</evidence>
<feature type="transmembrane region" description="Helical" evidence="6">
    <location>
        <begin position="296"/>
        <end position="315"/>
    </location>
</feature>
<reference evidence="8" key="1">
    <citation type="submission" date="2009-09" db="EMBL/GenBank/DDBJ databases">
        <title>The complete chromosome of Sebaldella termitidis ATCC 33386.</title>
        <authorList>
            <consortium name="US DOE Joint Genome Institute (JGI-PGF)"/>
            <person name="Lucas S."/>
            <person name="Copeland A."/>
            <person name="Lapidus A."/>
            <person name="Glavina del Rio T."/>
            <person name="Dalin E."/>
            <person name="Tice H."/>
            <person name="Bruce D."/>
            <person name="Goodwin L."/>
            <person name="Pitluck S."/>
            <person name="Kyrpides N."/>
            <person name="Mavromatis K."/>
            <person name="Ivanova N."/>
            <person name="Mikhailova N."/>
            <person name="Sims D."/>
            <person name="Meincke L."/>
            <person name="Brettin T."/>
            <person name="Detter J.C."/>
            <person name="Han C."/>
            <person name="Larimer F."/>
            <person name="Land M."/>
            <person name="Hauser L."/>
            <person name="Markowitz V."/>
            <person name="Cheng J.F."/>
            <person name="Hugenholtz P."/>
            <person name="Woyke T."/>
            <person name="Wu D."/>
            <person name="Eisen J.A."/>
        </authorList>
    </citation>
    <scope>NUCLEOTIDE SEQUENCE [LARGE SCALE GENOMIC DNA]</scope>
    <source>
        <strain evidence="8">ATCC 33386 / NCTC 11300</strain>
    </source>
</reference>
<feature type="transmembrane region" description="Helical" evidence="6">
    <location>
        <begin position="40"/>
        <end position="62"/>
    </location>
</feature>
<dbReference type="InterPro" id="IPR050833">
    <property type="entry name" value="Poly_Biosynth_Transport"/>
</dbReference>
<comment type="subcellular location">
    <subcellularLocation>
        <location evidence="1">Cell membrane</location>
        <topology evidence="1">Multi-pass membrane protein</topology>
    </subcellularLocation>
</comment>
<dbReference type="RefSeq" id="WP_012861264.1">
    <property type="nucleotide sequence ID" value="NC_013517.1"/>
</dbReference>
<feature type="transmembrane region" description="Helical" evidence="6">
    <location>
        <begin position="327"/>
        <end position="349"/>
    </location>
</feature>
<dbReference type="HOGENOM" id="CLU_022017_7_1_0"/>
<feature type="transmembrane region" description="Helical" evidence="6">
    <location>
        <begin position="180"/>
        <end position="199"/>
    </location>
</feature>
<reference evidence="7 8" key="2">
    <citation type="journal article" date="2010" name="Stand. Genomic Sci.">
        <title>Complete genome sequence of Sebaldella termitidis type strain (NCTC 11300).</title>
        <authorList>
            <person name="Harmon-Smith M."/>
            <person name="Celia L."/>
            <person name="Chertkov O."/>
            <person name="Lapidus A."/>
            <person name="Copeland A."/>
            <person name="Glavina Del Rio T."/>
            <person name="Nolan M."/>
            <person name="Lucas S."/>
            <person name="Tice H."/>
            <person name="Cheng J.F."/>
            <person name="Han C."/>
            <person name="Detter J.C."/>
            <person name="Bruce D."/>
            <person name="Goodwin L."/>
            <person name="Pitluck S."/>
            <person name="Pati A."/>
            <person name="Liolios K."/>
            <person name="Ivanova N."/>
            <person name="Mavromatis K."/>
            <person name="Mikhailova N."/>
            <person name="Chen A."/>
            <person name="Palaniappan K."/>
            <person name="Land M."/>
            <person name="Hauser L."/>
            <person name="Chang Y.J."/>
            <person name="Jeffries C.D."/>
            <person name="Brettin T."/>
            <person name="Goker M."/>
            <person name="Beck B."/>
            <person name="Bristow J."/>
            <person name="Eisen J.A."/>
            <person name="Markowitz V."/>
            <person name="Hugenholtz P."/>
            <person name="Kyrpides N.C."/>
            <person name="Klenk H.P."/>
            <person name="Chen F."/>
        </authorList>
    </citation>
    <scope>NUCLEOTIDE SEQUENCE [LARGE SCALE GENOMIC DNA]</scope>
    <source>
        <strain evidence="8">ATCC 33386 / NCTC 11300</strain>
    </source>
</reference>
<evidence type="ECO:0000256" key="3">
    <source>
        <dbReference type="ARBA" id="ARBA00022692"/>
    </source>
</evidence>
<gene>
    <name evidence="7" type="ordered locus">Sterm_1812</name>
</gene>